<evidence type="ECO:0000313" key="2">
    <source>
        <dbReference type="Proteomes" id="UP001175271"/>
    </source>
</evidence>
<reference evidence="1" key="1">
    <citation type="submission" date="2023-06" db="EMBL/GenBank/DDBJ databases">
        <title>Genomic analysis of the entomopathogenic nematode Steinernema hermaphroditum.</title>
        <authorList>
            <person name="Schwarz E.M."/>
            <person name="Heppert J.K."/>
            <person name="Baniya A."/>
            <person name="Schwartz H.T."/>
            <person name="Tan C.-H."/>
            <person name="Antoshechkin I."/>
            <person name="Sternberg P.W."/>
            <person name="Goodrich-Blair H."/>
            <person name="Dillman A.R."/>
        </authorList>
    </citation>
    <scope>NUCLEOTIDE SEQUENCE</scope>
    <source>
        <strain evidence="1">PS9179</strain>
        <tissue evidence="1">Whole animal</tissue>
    </source>
</reference>
<dbReference type="EMBL" id="JAUCMV010000005">
    <property type="protein sequence ID" value="KAK0398260.1"/>
    <property type="molecule type" value="Genomic_DNA"/>
</dbReference>
<dbReference type="AlphaFoldDB" id="A0AA39H2X9"/>
<keyword evidence="2" id="KW-1185">Reference proteome</keyword>
<protein>
    <submittedName>
        <fullName evidence="1">Uncharacterized protein</fullName>
    </submittedName>
</protein>
<organism evidence="1 2">
    <name type="scientific">Steinernema hermaphroditum</name>
    <dbReference type="NCBI Taxonomy" id="289476"/>
    <lineage>
        <taxon>Eukaryota</taxon>
        <taxon>Metazoa</taxon>
        <taxon>Ecdysozoa</taxon>
        <taxon>Nematoda</taxon>
        <taxon>Chromadorea</taxon>
        <taxon>Rhabditida</taxon>
        <taxon>Tylenchina</taxon>
        <taxon>Panagrolaimomorpha</taxon>
        <taxon>Strongyloidoidea</taxon>
        <taxon>Steinernematidae</taxon>
        <taxon>Steinernema</taxon>
    </lineage>
</organism>
<comment type="caution">
    <text evidence="1">The sequence shown here is derived from an EMBL/GenBank/DDBJ whole genome shotgun (WGS) entry which is preliminary data.</text>
</comment>
<accession>A0AA39H2X9</accession>
<gene>
    <name evidence="1" type="ORF">QR680_002503</name>
</gene>
<name>A0AA39H2X9_9BILA</name>
<proteinExistence type="predicted"/>
<sequence length="191" mass="22028">MRPRPHPKSDKKVIKKVHEARQWSSNELQLRKGAMITQDHLVLPSVMIRGGHEGALFARPLLTRDASGNFCTSRLSGRPYREDCWQSFEGISWTGLGTCTCFDDNSDCHWIRLQTNYNKCICEDKKYAKLDSSIALPTECRTSGNITIPTDFKLLLEWLENYHSTTQLAIHFYNNNFDDHDDHDNNCCTIF</sequence>
<dbReference type="Proteomes" id="UP001175271">
    <property type="component" value="Unassembled WGS sequence"/>
</dbReference>
<evidence type="ECO:0000313" key="1">
    <source>
        <dbReference type="EMBL" id="KAK0398260.1"/>
    </source>
</evidence>